<dbReference type="EC" id="5.2.1.8" evidence="4"/>
<evidence type="ECO:0000313" key="6">
    <source>
        <dbReference type="EMBL" id="KDA54100.1"/>
    </source>
</evidence>
<protein>
    <recommendedName>
        <fullName evidence="4">Peptidyl-prolyl cis-trans isomerase</fullName>
        <shortName evidence="4">PPIase</shortName>
        <ecNumber evidence="4">5.2.1.8</ecNumber>
    </recommendedName>
</protein>
<dbReference type="InterPro" id="IPR029000">
    <property type="entry name" value="Cyclophilin-like_dom_sf"/>
</dbReference>
<comment type="caution">
    <text evidence="6">The sequence shown here is derived from an EMBL/GenBank/DDBJ whole genome shotgun (WGS) entry which is preliminary data.</text>
</comment>
<accession>A0A062Y002</accession>
<dbReference type="AlphaFoldDB" id="A0A062Y002"/>
<dbReference type="EMBL" id="JMFG01000011">
    <property type="protein sequence ID" value="KDA54100.1"/>
    <property type="molecule type" value="Genomic_DNA"/>
</dbReference>
<sequence length="191" mass="20869">MNAWIVVFLLLPLVAFGQTNPRVRLETNQGVMVLELYPDKAPKTVANFLAYVQSGFYNGTIFHRVVPGFVIQGGGFDTAFRQKPTKPPVENEATNKLSNLRGTVAMARTAEVHSATSQFFINLKDNTFLDHRETTPRGYGYCVFGRVVEGMEVADAIAKIPTGPGGPFPAEVPQQPVVILKAEVLANPPKP</sequence>
<keyword evidence="3 4" id="KW-0413">Isomerase</keyword>
<evidence type="ECO:0000256" key="2">
    <source>
        <dbReference type="ARBA" id="ARBA00023110"/>
    </source>
</evidence>
<dbReference type="Pfam" id="PF00160">
    <property type="entry name" value="Pro_isomerase"/>
    <property type="match status" value="1"/>
</dbReference>
<evidence type="ECO:0000256" key="4">
    <source>
        <dbReference type="RuleBase" id="RU363019"/>
    </source>
</evidence>
<dbReference type="SUPFAM" id="SSF50891">
    <property type="entry name" value="Cyclophilin-like"/>
    <property type="match status" value="1"/>
</dbReference>
<dbReference type="GO" id="GO:0003755">
    <property type="term" value="F:peptidyl-prolyl cis-trans isomerase activity"/>
    <property type="evidence" value="ECO:0007669"/>
    <property type="project" value="UniProtKB-UniRule"/>
</dbReference>
<feature type="domain" description="PPIase cyclophilin-type" evidence="5">
    <location>
        <begin position="26"/>
        <end position="184"/>
    </location>
</feature>
<keyword evidence="7" id="KW-1185">Reference proteome</keyword>
<comment type="catalytic activity">
    <reaction evidence="4">
        <text>[protein]-peptidylproline (omega=180) = [protein]-peptidylproline (omega=0)</text>
        <dbReference type="Rhea" id="RHEA:16237"/>
        <dbReference type="Rhea" id="RHEA-COMP:10747"/>
        <dbReference type="Rhea" id="RHEA-COMP:10748"/>
        <dbReference type="ChEBI" id="CHEBI:83833"/>
        <dbReference type="ChEBI" id="CHEBI:83834"/>
        <dbReference type="EC" id="5.2.1.8"/>
    </reaction>
</comment>
<dbReference type="PRINTS" id="PR00153">
    <property type="entry name" value="CSAPPISMRASE"/>
</dbReference>
<dbReference type="InterPro" id="IPR020892">
    <property type="entry name" value="Cyclophilin-type_PPIase_CS"/>
</dbReference>
<dbReference type="CDD" id="cd01920">
    <property type="entry name" value="cyclophilin_EcCYP_like"/>
    <property type="match status" value="1"/>
</dbReference>
<dbReference type="RefSeq" id="WP_053334901.1">
    <property type="nucleotide sequence ID" value="NZ_JMFG01000011.1"/>
</dbReference>
<organism evidence="6 7">
    <name type="scientific">Thermoanaerobaculum aquaticum</name>
    <dbReference type="NCBI Taxonomy" id="1312852"/>
    <lineage>
        <taxon>Bacteria</taxon>
        <taxon>Pseudomonadati</taxon>
        <taxon>Acidobacteriota</taxon>
        <taxon>Thermoanaerobaculia</taxon>
        <taxon>Thermoanaerobaculales</taxon>
        <taxon>Thermoanaerobaculaceae</taxon>
        <taxon>Thermoanaerobaculum</taxon>
    </lineage>
</organism>
<keyword evidence="2 4" id="KW-0697">Rotamase</keyword>
<gene>
    <name evidence="6" type="ORF">EG19_00590</name>
</gene>
<evidence type="ECO:0000256" key="1">
    <source>
        <dbReference type="ARBA" id="ARBA00007365"/>
    </source>
</evidence>
<dbReference type="GO" id="GO:0006457">
    <property type="term" value="P:protein folding"/>
    <property type="evidence" value="ECO:0007669"/>
    <property type="project" value="InterPro"/>
</dbReference>
<name>A0A062Y002_9BACT</name>
<evidence type="ECO:0000259" key="5">
    <source>
        <dbReference type="PROSITE" id="PS50072"/>
    </source>
</evidence>
<comment type="function">
    <text evidence="4">PPIases accelerate the folding of proteins. It catalyzes the cis-trans isomerization of proline imidic peptide bonds in oligopeptides.</text>
</comment>
<proteinExistence type="inferred from homology"/>
<dbReference type="InterPro" id="IPR002130">
    <property type="entry name" value="Cyclophilin-type_PPIase_dom"/>
</dbReference>
<dbReference type="InterPro" id="IPR044665">
    <property type="entry name" value="E_coli_cyclophilin_A-like"/>
</dbReference>
<dbReference type="PROSITE" id="PS00170">
    <property type="entry name" value="CSA_PPIASE_1"/>
    <property type="match status" value="1"/>
</dbReference>
<dbReference type="STRING" id="1312852.EG19_00590"/>
<evidence type="ECO:0000313" key="7">
    <source>
        <dbReference type="Proteomes" id="UP000027284"/>
    </source>
</evidence>
<dbReference type="PANTHER" id="PTHR43246">
    <property type="entry name" value="PEPTIDYL-PROLYL CIS-TRANS ISOMERASE CYP38, CHLOROPLASTIC"/>
    <property type="match status" value="1"/>
</dbReference>
<comment type="similarity">
    <text evidence="1 4">Belongs to the cyclophilin-type PPIase family.</text>
</comment>
<dbReference type="Proteomes" id="UP000027284">
    <property type="component" value="Unassembled WGS sequence"/>
</dbReference>
<dbReference type="Gene3D" id="2.40.100.10">
    <property type="entry name" value="Cyclophilin-like"/>
    <property type="match status" value="1"/>
</dbReference>
<reference evidence="6 7" key="1">
    <citation type="submission" date="2014-04" db="EMBL/GenBank/DDBJ databases">
        <title>The Genome Sequence of Thermoanaerobaculum aquaticum MP-01, The First Cultivated Group 23 Acidobacterium.</title>
        <authorList>
            <person name="Stamps B.W."/>
            <person name="Losey N.A."/>
            <person name="Lawson P.A."/>
            <person name="Stevenson B.S."/>
        </authorList>
    </citation>
    <scope>NUCLEOTIDE SEQUENCE [LARGE SCALE GENOMIC DNA]</scope>
    <source>
        <strain evidence="6 7">MP-01</strain>
    </source>
</reference>
<evidence type="ECO:0000256" key="3">
    <source>
        <dbReference type="ARBA" id="ARBA00023235"/>
    </source>
</evidence>
<dbReference type="PROSITE" id="PS50072">
    <property type="entry name" value="CSA_PPIASE_2"/>
    <property type="match status" value="1"/>
</dbReference>